<evidence type="ECO:0000256" key="1">
    <source>
        <dbReference type="SAM" id="SignalP"/>
    </source>
</evidence>
<keyword evidence="4" id="KW-1185">Reference proteome</keyword>
<organism evidence="3 4">
    <name type="scientific">Deinococcus rufus</name>
    <dbReference type="NCBI Taxonomy" id="2136097"/>
    <lineage>
        <taxon>Bacteria</taxon>
        <taxon>Thermotogati</taxon>
        <taxon>Deinococcota</taxon>
        <taxon>Deinococci</taxon>
        <taxon>Deinococcales</taxon>
        <taxon>Deinococcaceae</taxon>
        <taxon>Deinococcus</taxon>
    </lineage>
</organism>
<name>A0ABV7Z7V5_9DEIO</name>
<feature type="domain" description="FecR protein" evidence="2">
    <location>
        <begin position="221"/>
        <end position="312"/>
    </location>
</feature>
<evidence type="ECO:0000313" key="4">
    <source>
        <dbReference type="Proteomes" id="UP001595803"/>
    </source>
</evidence>
<dbReference type="EMBL" id="JBHRZG010000008">
    <property type="protein sequence ID" value="MFC3832777.1"/>
    <property type="molecule type" value="Genomic_DNA"/>
</dbReference>
<reference evidence="4" key="1">
    <citation type="journal article" date="2019" name="Int. J. Syst. Evol. Microbiol.">
        <title>The Global Catalogue of Microorganisms (GCM) 10K type strain sequencing project: providing services to taxonomists for standard genome sequencing and annotation.</title>
        <authorList>
            <consortium name="The Broad Institute Genomics Platform"/>
            <consortium name="The Broad Institute Genome Sequencing Center for Infectious Disease"/>
            <person name="Wu L."/>
            <person name="Ma J."/>
        </authorList>
    </citation>
    <scope>NUCLEOTIDE SEQUENCE [LARGE SCALE GENOMIC DNA]</scope>
    <source>
        <strain evidence="4">CCTCC AB 2017081</strain>
    </source>
</reference>
<protein>
    <submittedName>
        <fullName evidence="3">FecR family protein</fullName>
    </submittedName>
</protein>
<dbReference type="InterPro" id="IPR006860">
    <property type="entry name" value="FecR"/>
</dbReference>
<feature type="chain" id="PRO_5045770075" evidence="1">
    <location>
        <begin position="27"/>
        <end position="521"/>
    </location>
</feature>
<dbReference type="Proteomes" id="UP001595803">
    <property type="component" value="Unassembled WGS sequence"/>
</dbReference>
<dbReference type="Gene3D" id="2.60.120.1440">
    <property type="match status" value="1"/>
</dbReference>
<evidence type="ECO:0000259" key="2">
    <source>
        <dbReference type="Pfam" id="PF04773"/>
    </source>
</evidence>
<dbReference type="PANTHER" id="PTHR38731">
    <property type="entry name" value="LIPL45-RELATED LIPOPROTEIN-RELATED"/>
    <property type="match status" value="1"/>
</dbReference>
<sequence length="521" mass="54455">MSVRLPSTVRLMVPALFAVGWPVAAAQDTAGAVTLVQGQGYLEVQRDGGSWAPQTGAAAITTGLRSGTGRAILRAGAQGTVIMGSASQLRRLRDEADLTRGRFFLRGPVAVHVQGNHVVMEGRGQLRVDLADATQRVAVLSGSVRIDLNGKVVTVEAGQQVALRSGTVTAFRENDPWYAAQFRGEGDAVVQATRGAVRLGTAGSAARSALVGDALRPGSAVNTGRDAWAEIGFSGGGYLRLNEQSELSVLSVERTETGREVLLRLARGTAWNVVEKGQGGYRLDTPVVSTAVRGTVFRVDASGVVKVFEGQVALPSQGDTPLAQGQARTPDGALAPLVLDDTDRLNQSLDVARAAPLVLDVGARAVSLRDLAVQASSQPGAGLSVTIAGRTLPLSGQEGQYRLDRLEDQLPEGQYRVQVRASRAGQTITRTQVISIDRTPPALSGLRAERQGRVLIVSGTLRDASPARVTVTVTAGPTVITHHVNGAAGSFRWLLPSPGDGVPVTLIGRDAAGNESRAVLP</sequence>
<proteinExistence type="predicted"/>
<dbReference type="Pfam" id="PF04773">
    <property type="entry name" value="FecR"/>
    <property type="match status" value="1"/>
</dbReference>
<dbReference type="RefSeq" id="WP_322473978.1">
    <property type="nucleotide sequence ID" value="NZ_JBHRZG010000008.1"/>
</dbReference>
<feature type="signal peptide" evidence="1">
    <location>
        <begin position="1"/>
        <end position="26"/>
    </location>
</feature>
<dbReference type="PANTHER" id="PTHR38731:SF3">
    <property type="entry name" value="BLL6125 PROTEIN"/>
    <property type="match status" value="1"/>
</dbReference>
<comment type="caution">
    <text evidence="3">The sequence shown here is derived from an EMBL/GenBank/DDBJ whole genome shotgun (WGS) entry which is preliminary data.</text>
</comment>
<accession>A0ABV7Z7V5</accession>
<evidence type="ECO:0000313" key="3">
    <source>
        <dbReference type="EMBL" id="MFC3832777.1"/>
    </source>
</evidence>
<keyword evidence="1" id="KW-0732">Signal</keyword>
<gene>
    <name evidence="3" type="ORF">ACFOSB_07900</name>
</gene>